<reference evidence="2" key="1">
    <citation type="submission" date="2015-04" db="UniProtKB">
        <authorList>
            <consortium name="EnsemblPlants"/>
        </authorList>
    </citation>
    <scope>IDENTIFICATION</scope>
    <source>
        <strain evidence="2">SL10</strain>
    </source>
</reference>
<dbReference type="Gramene" id="ONIVA11G15040.1">
    <property type="protein sequence ID" value="ONIVA11G15040.1"/>
    <property type="gene ID" value="ONIVA11G15040"/>
</dbReference>
<dbReference type="HOGENOM" id="CLU_2816618_0_0_1"/>
<accession>A0A0E0J2L3</accession>
<dbReference type="AlphaFoldDB" id="A0A0E0J2L3"/>
<dbReference type="Proteomes" id="UP000006591">
    <property type="component" value="Chromosome 11"/>
</dbReference>
<name>A0A0E0J2L3_ORYNI</name>
<organism evidence="2">
    <name type="scientific">Oryza nivara</name>
    <name type="common">Indian wild rice</name>
    <name type="synonym">Oryza sativa f. spontanea</name>
    <dbReference type="NCBI Taxonomy" id="4536"/>
    <lineage>
        <taxon>Eukaryota</taxon>
        <taxon>Viridiplantae</taxon>
        <taxon>Streptophyta</taxon>
        <taxon>Embryophyta</taxon>
        <taxon>Tracheophyta</taxon>
        <taxon>Spermatophyta</taxon>
        <taxon>Magnoliopsida</taxon>
        <taxon>Liliopsida</taxon>
        <taxon>Poales</taxon>
        <taxon>Poaceae</taxon>
        <taxon>BOP clade</taxon>
        <taxon>Oryzoideae</taxon>
        <taxon>Oryzeae</taxon>
        <taxon>Oryzinae</taxon>
        <taxon>Oryza</taxon>
    </lineage>
</organism>
<dbReference type="EnsemblPlants" id="ONIVA11G15040.1">
    <property type="protein sequence ID" value="ONIVA11G15040.1"/>
    <property type="gene ID" value="ONIVA11G15040"/>
</dbReference>
<evidence type="ECO:0000256" key="1">
    <source>
        <dbReference type="SAM" id="MobiDB-lite"/>
    </source>
</evidence>
<reference evidence="2" key="2">
    <citation type="submission" date="2018-04" db="EMBL/GenBank/DDBJ databases">
        <title>OnivRS2 (Oryza nivara Reference Sequence Version 2).</title>
        <authorList>
            <person name="Zhang J."/>
            <person name="Kudrna D."/>
            <person name="Lee S."/>
            <person name="Talag J."/>
            <person name="Rajasekar S."/>
            <person name="Welchert J."/>
            <person name="Hsing Y.-I."/>
            <person name="Wing R.A."/>
        </authorList>
    </citation>
    <scope>NUCLEOTIDE SEQUENCE [LARGE SCALE GENOMIC DNA]</scope>
    <source>
        <strain evidence="2">SL10</strain>
    </source>
</reference>
<sequence length="70" mass="7766">MVSSHQITLLLPSPPQLEPVRLRRSAKDVNKLRASPLDAGQRLRQQGGGVDLGQKQQPAAAPRHLPHRQY</sequence>
<evidence type="ECO:0000313" key="3">
    <source>
        <dbReference type="Proteomes" id="UP000006591"/>
    </source>
</evidence>
<proteinExistence type="predicted"/>
<evidence type="ECO:0000313" key="2">
    <source>
        <dbReference type="EnsemblPlants" id="ONIVA11G15040.1"/>
    </source>
</evidence>
<feature type="region of interest" description="Disordered" evidence="1">
    <location>
        <begin position="21"/>
        <end position="70"/>
    </location>
</feature>
<protein>
    <submittedName>
        <fullName evidence="2">Uncharacterized protein</fullName>
    </submittedName>
</protein>
<keyword evidence="3" id="KW-1185">Reference proteome</keyword>